<dbReference type="PANTHER" id="PTHR46558">
    <property type="entry name" value="TRACRIPTIONAL REGULATORY PROTEIN-RELATED-RELATED"/>
    <property type="match status" value="1"/>
</dbReference>
<sequence length="97" mass="11422">MSVIYNKIKQIRKHHNVSQQELANYLKIKRTSLSKIENMHYNPSIRIISEIANFFELPIGTIFFNYNVSYEDTKEIVSQSRKIPNDKEVQANAKHNI</sequence>
<keyword evidence="4" id="KW-1185">Reference proteome</keyword>
<dbReference type="EMBL" id="VJMZ01000001">
    <property type="protein sequence ID" value="TRM11393.1"/>
    <property type="molecule type" value="Genomic_DNA"/>
</dbReference>
<comment type="caution">
    <text evidence="3">The sequence shown here is derived from an EMBL/GenBank/DDBJ whole genome shotgun (WGS) entry which is preliminary data.</text>
</comment>
<dbReference type="InterPro" id="IPR001387">
    <property type="entry name" value="Cro/C1-type_HTH"/>
</dbReference>
<dbReference type="InterPro" id="IPR010982">
    <property type="entry name" value="Lambda_DNA-bd_dom_sf"/>
</dbReference>
<dbReference type="AlphaFoldDB" id="A0A549YHP1"/>
<dbReference type="SMART" id="SM00530">
    <property type="entry name" value="HTH_XRE"/>
    <property type="match status" value="1"/>
</dbReference>
<dbReference type="Pfam" id="PF01381">
    <property type="entry name" value="HTH_3"/>
    <property type="match status" value="1"/>
</dbReference>
<evidence type="ECO:0000259" key="2">
    <source>
        <dbReference type="PROSITE" id="PS50943"/>
    </source>
</evidence>
<evidence type="ECO:0000313" key="4">
    <source>
        <dbReference type="Proteomes" id="UP000319280"/>
    </source>
</evidence>
<dbReference type="SUPFAM" id="SSF47413">
    <property type="entry name" value="lambda repressor-like DNA-binding domains"/>
    <property type="match status" value="1"/>
</dbReference>
<organism evidence="3 4">
    <name type="scientific">Lentibacillus cibarius</name>
    <dbReference type="NCBI Taxonomy" id="2583219"/>
    <lineage>
        <taxon>Bacteria</taxon>
        <taxon>Bacillati</taxon>
        <taxon>Bacillota</taxon>
        <taxon>Bacilli</taxon>
        <taxon>Bacillales</taxon>
        <taxon>Bacillaceae</taxon>
        <taxon>Lentibacillus</taxon>
    </lineage>
</organism>
<dbReference type="PROSITE" id="PS50943">
    <property type="entry name" value="HTH_CROC1"/>
    <property type="match status" value="1"/>
</dbReference>
<gene>
    <name evidence="3" type="ORF">FH966_06610</name>
</gene>
<accession>A0A549YHP1</accession>
<dbReference type="GO" id="GO:0003677">
    <property type="term" value="F:DNA binding"/>
    <property type="evidence" value="ECO:0007669"/>
    <property type="project" value="UniProtKB-KW"/>
</dbReference>
<dbReference type="RefSeq" id="WP_142790533.1">
    <property type="nucleotide sequence ID" value="NZ_VJMZ01000001.1"/>
</dbReference>
<dbReference type="PANTHER" id="PTHR46558:SF4">
    <property type="entry name" value="DNA-BIDING PHAGE PROTEIN"/>
    <property type="match status" value="1"/>
</dbReference>
<reference evidence="3 4" key="1">
    <citation type="submission" date="2019-07" db="EMBL/GenBank/DDBJ databases">
        <title>Genomic analysis of Lentibacillus sp. NKC851-2.</title>
        <authorList>
            <person name="Oh Y.J."/>
        </authorList>
    </citation>
    <scope>NUCLEOTIDE SEQUENCE [LARGE SCALE GENOMIC DNA]</scope>
    <source>
        <strain evidence="3 4">NKC851-2</strain>
    </source>
</reference>
<proteinExistence type="predicted"/>
<dbReference type="Proteomes" id="UP000319280">
    <property type="component" value="Unassembled WGS sequence"/>
</dbReference>
<dbReference type="Gene3D" id="1.10.260.40">
    <property type="entry name" value="lambda repressor-like DNA-binding domains"/>
    <property type="match status" value="1"/>
</dbReference>
<keyword evidence="1" id="KW-0238">DNA-binding</keyword>
<feature type="domain" description="HTH cro/C1-type" evidence="2">
    <location>
        <begin position="8"/>
        <end position="62"/>
    </location>
</feature>
<protein>
    <submittedName>
        <fullName evidence="3">Helix-turn-helix transcriptional regulator</fullName>
    </submittedName>
</protein>
<evidence type="ECO:0000256" key="1">
    <source>
        <dbReference type="ARBA" id="ARBA00023125"/>
    </source>
</evidence>
<dbReference type="CDD" id="cd00093">
    <property type="entry name" value="HTH_XRE"/>
    <property type="match status" value="1"/>
</dbReference>
<name>A0A549YHP1_9BACI</name>
<evidence type="ECO:0000313" key="3">
    <source>
        <dbReference type="EMBL" id="TRM11393.1"/>
    </source>
</evidence>